<accession>B0D909</accession>
<name>B0D909_LACBS</name>
<dbReference type="AlphaFoldDB" id="B0D909"/>
<organism evidence="2">
    <name type="scientific">Laccaria bicolor (strain S238N-H82 / ATCC MYA-4686)</name>
    <name type="common">Bicoloured deceiver</name>
    <name type="synonym">Laccaria laccata var. bicolor</name>
    <dbReference type="NCBI Taxonomy" id="486041"/>
    <lineage>
        <taxon>Eukaryota</taxon>
        <taxon>Fungi</taxon>
        <taxon>Dikarya</taxon>
        <taxon>Basidiomycota</taxon>
        <taxon>Agaricomycotina</taxon>
        <taxon>Agaricomycetes</taxon>
        <taxon>Agaricomycetidae</taxon>
        <taxon>Agaricales</taxon>
        <taxon>Agaricineae</taxon>
        <taxon>Hydnangiaceae</taxon>
        <taxon>Laccaria</taxon>
    </lineage>
</organism>
<dbReference type="RefSeq" id="XP_001880241.1">
    <property type="nucleotide sequence ID" value="XM_001880206.1"/>
</dbReference>
<sequence>MSLSLTNDKLTTLRVAPLTNNPLFCTGTAPLASHSRVLFYQDAESTGAKYVSWSLLLSTARADDGSWLDFSDVSDVQLEMLMKACDEHGTIERTRFLTSFDVYDTTRGNDGSGLLRGHDNATALIASLLLAKLYCGADQMSDEAWMRHPPVHHASQFGKLFHPPDMHICTHLGSALIGFIAIQARHGLLKLPWRYPEKLYLGPHLTPANLCVLFNTHYDVSPCIVQPRLYGKGQLVCPSMASYGARISDSHARNWYHARPITRDGGYYYPLGVISITELSGDWVIVMSL</sequence>
<proteinExistence type="predicted"/>
<dbReference type="KEGG" id="lbc:LACBIDRAFT_326556"/>
<dbReference type="InParanoid" id="B0D909"/>
<gene>
    <name evidence="1" type="ORF">LACBIDRAFT_326556</name>
</gene>
<dbReference type="Proteomes" id="UP000001194">
    <property type="component" value="Unassembled WGS sequence"/>
</dbReference>
<keyword evidence="2" id="KW-1185">Reference proteome</keyword>
<dbReference type="HOGENOM" id="CLU_963344_0_0_1"/>
<dbReference type="GeneID" id="6075801"/>
<evidence type="ECO:0000313" key="2">
    <source>
        <dbReference type="Proteomes" id="UP000001194"/>
    </source>
</evidence>
<dbReference type="EMBL" id="DS547100">
    <property type="protein sequence ID" value="EDR08928.1"/>
    <property type="molecule type" value="Genomic_DNA"/>
</dbReference>
<protein>
    <submittedName>
        <fullName evidence="1">Predicted protein</fullName>
    </submittedName>
</protein>
<evidence type="ECO:0000313" key="1">
    <source>
        <dbReference type="EMBL" id="EDR08928.1"/>
    </source>
</evidence>
<reference evidence="1 2" key="1">
    <citation type="journal article" date="2008" name="Nature">
        <title>The genome of Laccaria bicolor provides insights into mycorrhizal symbiosis.</title>
        <authorList>
            <person name="Martin F."/>
            <person name="Aerts A."/>
            <person name="Ahren D."/>
            <person name="Brun A."/>
            <person name="Danchin E.G.J."/>
            <person name="Duchaussoy F."/>
            <person name="Gibon J."/>
            <person name="Kohler A."/>
            <person name="Lindquist E."/>
            <person name="Pereda V."/>
            <person name="Salamov A."/>
            <person name="Shapiro H.J."/>
            <person name="Wuyts J."/>
            <person name="Blaudez D."/>
            <person name="Buee M."/>
            <person name="Brokstein P."/>
            <person name="Canbaeck B."/>
            <person name="Cohen D."/>
            <person name="Courty P.E."/>
            <person name="Coutinho P.M."/>
            <person name="Delaruelle C."/>
            <person name="Detter J.C."/>
            <person name="Deveau A."/>
            <person name="DiFazio S."/>
            <person name="Duplessis S."/>
            <person name="Fraissinet-Tachet L."/>
            <person name="Lucic E."/>
            <person name="Frey-Klett P."/>
            <person name="Fourrey C."/>
            <person name="Feussner I."/>
            <person name="Gay G."/>
            <person name="Grimwood J."/>
            <person name="Hoegger P.J."/>
            <person name="Jain P."/>
            <person name="Kilaru S."/>
            <person name="Labbe J."/>
            <person name="Lin Y.C."/>
            <person name="Legue V."/>
            <person name="Le Tacon F."/>
            <person name="Marmeisse R."/>
            <person name="Melayah D."/>
            <person name="Montanini B."/>
            <person name="Muratet M."/>
            <person name="Nehls U."/>
            <person name="Niculita-Hirzel H."/>
            <person name="Oudot-Le Secq M.P."/>
            <person name="Peter M."/>
            <person name="Quesneville H."/>
            <person name="Rajashekar B."/>
            <person name="Reich M."/>
            <person name="Rouhier N."/>
            <person name="Schmutz J."/>
            <person name="Yin T."/>
            <person name="Chalot M."/>
            <person name="Henrissat B."/>
            <person name="Kuees U."/>
            <person name="Lucas S."/>
            <person name="Van de Peer Y."/>
            <person name="Podila G.K."/>
            <person name="Polle A."/>
            <person name="Pukkila P.J."/>
            <person name="Richardson P.M."/>
            <person name="Rouze P."/>
            <person name="Sanders I.R."/>
            <person name="Stajich J.E."/>
            <person name="Tunlid A."/>
            <person name="Tuskan G."/>
            <person name="Grigoriev I.V."/>
        </authorList>
    </citation>
    <scope>NUCLEOTIDE SEQUENCE [LARGE SCALE GENOMIC DNA]</scope>
    <source>
        <strain evidence="2">S238N-H82 / ATCC MYA-4686</strain>
    </source>
</reference>